<protein>
    <submittedName>
        <fullName evidence="2">Uncharacterized protein</fullName>
    </submittedName>
</protein>
<dbReference type="OrthoDB" id="7306398at2"/>
<dbReference type="AlphaFoldDB" id="A0A3S0WMF1"/>
<comment type="caution">
    <text evidence="2">The sequence shown here is derived from an EMBL/GenBank/DDBJ whole genome shotgun (WGS) entry which is preliminary data.</text>
</comment>
<feature type="compositionally biased region" description="Pro residues" evidence="1">
    <location>
        <begin position="60"/>
        <end position="71"/>
    </location>
</feature>
<evidence type="ECO:0000313" key="3">
    <source>
        <dbReference type="Proteomes" id="UP000280346"/>
    </source>
</evidence>
<proteinExistence type="predicted"/>
<keyword evidence="3" id="KW-1185">Reference proteome</keyword>
<feature type="compositionally biased region" description="Basic residues" evidence="1">
    <location>
        <begin position="185"/>
        <end position="194"/>
    </location>
</feature>
<gene>
    <name evidence="2" type="ORF">EJ913_11060</name>
</gene>
<feature type="compositionally biased region" description="Basic and acidic residues" evidence="1">
    <location>
        <begin position="166"/>
        <end position="180"/>
    </location>
</feature>
<sequence length="194" mass="21069">MAKRQEKGKIPHTEWPEIRTRYAAGESLASIARTYGCTGPAIRYIVNRPTQADGASDVTPPAPPPASPAVEPPETARRADATGGGPATKTETPAAAQADRPHSVPGDRAGTVSIDADLRWRVSSEIASFLTVFDSFLMESSSESYDDLLGATDRLMRVAARIRIELERSRTSHQRVEPEPPPRPSVRRARSRVT</sequence>
<reference evidence="2 3" key="1">
    <citation type="submission" date="2018-12" db="EMBL/GenBank/DDBJ databases">
        <authorList>
            <person name="Yang Y."/>
        </authorList>
    </citation>
    <scope>NUCLEOTIDE SEQUENCE [LARGE SCALE GENOMIC DNA]</scope>
    <source>
        <strain evidence="2 3">GSF71</strain>
    </source>
</reference>
<dbReference type="EMBL" id="RZIJ01000007">
    <property type="protein sequence ID" value="RUQ72095.1"/>
    <property type="molecule type" value="Genomic_DNA"/>
</dbReference>
<name>A0A3S0WMF1_9PROT</name>
<evidence type="ECO:0000256" key="1">
    <source>
        <dbReference type="SAM" id="MobiDB-lite"/>
    </source>
</evidence>
<dbReference type="Proteomes" id="UP000280346">
    <property type="component" value="Unassembled WGS sequence"/>
</dbReference>
<dbReference type="RefSeq" id="WP_126997716.1">
    <property type="nucleotide sequence ID" value="NZ_CP173192.1"/>
</dbReference>
<evidence type="ECO:0000313" key="2">
    <source>
        <dbReference type="EMBL" id="RUQ72095.1"/>
    </source>
</evidence>
<feature type="region of interest" description="Disordered" evidence="1">
    <location>
        <begin position="166"/>
        <end position="194"/>
    </location>
</feature>
<feature type="region of interest" description="Disordered" evidence="1">
    <location>
        <begin position="48"/>
        <end position="110"/>
    </location>
</feature>
<organism evidence="2 3">
    <name type="scientific">Azospirillum doebereinerae</name>
    <dbReference type="NCBI Taxonomy" id="92933"/>
    <lineage>
        <taxon>Bacteria</taxon>
        <taxon>Pseudomonadati</taxon>
        <taxon>Pseudomonadota</taxon>
        <taxon>Alphaproteobacteria</taxon>
        <taxon>Rhodospirillales</taxon>
        <taxon>Azospirillaceae</taxon>
        <taxon>Azospirillum</taxon>
    </lineage>
</organism>
<accession>A0A3S0WMF1</accession>